<sequence>MNPKIEELLARIHELERELEADLAETRARFHYHIDGHKIHFEREAAALQRRLRKSSLRTLIDAPLRHILTAPVIYGLFVPLLLLDIAVSLYQGICFPVYGIPRLKRGDYFVFDRARLPYLNAIERLNCLYCEYGNGLLSWAKEVAGRTEQFWCPIKHARRVPTPHESYNRFFDYGDAERYRAELQRLRKAYGEVKEGSDSTVQQRSE</sequence>
<reference evidence="2" key="1">
    <citation type="submission" date="2019-12" db="EMBL/GenBank/DDBJ databases">
        <authorList>
            <person name="Awala S.I."/>
            <person name="Rhee S.K."/>
        </authorList>
    </citation>
    <scope>NUCLEOTIDE SEQUENCE [LARGE SCALE GENOMIC DNA]</scope>
    <source>
        <strain evidence="2">IM1</strain>
    </source>
</reference>
<dbReference type="KEGG" id="metu:GNH96_04520"/>
<evidence type="ECO:0000313" key="2">
    <source>
        <dbReference type="Proteomes" id="UP000503004"/>
    </source>
</evidence>
<proteinExistence type="predicted"/>
<organism evidence="1 2">
    <name type="scientific">Methylococcus geothermalis</name>
    <dbReference type="NCBI Taxonomy" id="2681310"/>
    <lineage>
        <taxon>Bacteria</taxon>
        <taxon>Pseudomonadati</taxon>
        <taxon>Pseudomonadota</taxon>
        <taxon>Gammaproteobacteria</taxon>
        <taxon>Methylococcales</taxon>
        <taxon>Methylococcaceae</taxon>
        <taxon>Methylococcus</taxon>
    </lineage>
</organism>
<protein>
    <submittedName>
        <fullName evidence="1">Uncharacterized protein</fullName>
    </submittedName>
</protein>
<evidence type="ECO:0000313" key="1">
    <source>
        <dbReference type="EMBL" id="QJD29299.1"/>
    </source>
</evidence>
<accession>A0A858Q630</accession>
<dbReference type="AlphaFoldDB" id="A0A858Q630"/>
<dbReference type="Proteomes" id="UP000503004">
    <property type="component" value="Chromosome"/>
</dbReference>
<dbReference type="RefSeq" id="WP_169602591.1">
    <property type="nucleotide sequence ID" value="NZ_CP046565.1"/>
</dbReference>
<keyword evidence="2" id="KW-1185">Reference proteome</keyword>
<name>A0A858Q630_9GAMM</name>
<gene>
    <name evidence="1" type="ORF">GNH96_04520</name>
</gene>
<dbReference type="EMBL" id="CP046565">
    <property type="protein sequence ID" value="QJD29299.1"/>
    <property type="molecule type" value="Genomic_DNA"/>
</dbReference>